<evidence type="ECO:0000256" key="5">
    <source>
        <dbReference type="ARBA" id="ARBA00022729"/>
    </source>
</evidence>
<keyword evidence="5" id="KW-0732">Signal</keyword>
<keyword evidence="8" id="KW-0325">Glycoprotein</keyword>
<evidence type="ECO:0000313" key="9">
    <source>
        <dbReference type="EMBL" id="KAJ7946083.1"/>
    </source>
</evidence>
<keyword evidence="7" id="KW-0472">Membrane</keyword>
<evidence type="ECO:0000256" key="1">
    <source>
        <dbReference type="ARBA" id="ARBA00004370"/>
    </source>
</evidence>
<evidence type="ECO:0000256" key="6">
    <source>
        <dbReference type="ARBA" id="ARBA00022737"/>
    </source>
</evidence>
<reference evidence="9" key="1">
    <citation type="journal article" date="2023" name="Science">
        <title>Elucidation of the pathway for biosynthesis of saponin adjuvants from the soapbark tree.</title>
        <authorList>
            <person name="Reed J."/>
            <person name="Orme A."/>
            <person name="El-Demerdash A."/>
            <person name="Owen C."/>
            <person name="Martin L.B.B."/>
            <person name="Misra R.C."/>
            <person name="Kikuchi S."/>
            <person name="Rejzek M."/>
            <person name="Martin A.C."/>
            <person name="Harkess A."/>
            <person name="Leebens-Mack J."/>
            <person name="Louveau T."/>
            <person name="Stephenson M.J."/>
            <person name="Osbourn A."/>
        </authorList>
    </citation>
    <scope>NUCLEOTIDE SEQUENCE</scope>
    <source>
        <strain evidence="9">S10</strain>
    </source>
</reference>
<dbReference type="AlphaFoldDB" id="A0AAD7KU45"/>
<dbReference type="Pfam" id="PF00560">
    <property type="entry name" value="LRR_1"/>
    <property type="match status" value="1"/>
</dbReference>
<keyword evidence="9" id="KW-0418">Kinase</keyword>
<organism evidence="9 10">
    <name type="scientific">Quillaja saponaria</name>
    <name type="common">Soap bark tree</name>
    <dbReference type="NCBI Taxonomy" id="32244"/>
    <lineage>
        <taxon>Eukaryota</taxon>
        <taxon>Viridiplantae</taxon>
        <taxon>Streptophyta</taxon>
        <taxon>Embryophyta</taxon>
        <taxon>Tracheophyta</taxon>
        <taxon>Spermatophyta</taxon>
        <taxon>Magnoliopsida</taxon>
        <taxon>eudicotyledons</taxon>
        <taxon>Gunneridae</taxon>
        <taxon>Pentapetalae</taxon>
        <taxon>rosids</taxon>
        <taxon>fabids</taxon>
        <taxon>Fabales</taxon>
        <taxon>Quillajaceae</taxon>
        <taxon>Quillaja</taxon>
    </lineage>
</organism>
<sequence>MNAFNVIQKFRPRITSDPKGFTKTWKGKDVCKYKGFRCDMYPNTKNRTVSGLKFNQAGFGGPNLTLFGLVDGLPDLVFYHANSNNFTGSIPKKIIQYKFLYELDLSNNKFTGEFPREVLGATNLTFLDLRFNKYHGLVPPELFTLDVDELFINNNWFSGKLPDNFGSTPALYLTFANNLFTGPIPKSIGQASKTLTEVLFLNNKFSGCLPYEIGFLEKATVFDVSVNQLTGPIPQSFACLVKIQLLNLAGNQFYGPVPELVCKLPNLGALSLANNFFTQVGPECRKLIKKNVLDVSRNCILDLPNQKSKDECRKFFHVPRYCPNARSLTIVPCHKYYSSSVNTSNQQSKAAAPSPVTYNALKQHRF</sequence>
<dbReference type="Proteomes" id="UP001163823">
    <property type="component" value="Chromosome 13"/>
</dbReference>
<keyword evidence="9" id="KW-0675">Receptor</keyword>
<keyword evidence="3" id="KW-0964">Secreted</keyword>
<dbReference type="InterPro" id="IPR001611">
    <property type="entry name" value="Leu-rich_rpt"/>
</dbReference>
<comment type="caution">
    <text evidence="9">The sequence shown here is derived from an EMBL/GenBank/DDBJ whole genome shotgun (WGS) entry which is preliminary data.</text>
</comment>
<dbReference type="GO" id="GO:0016020">
    <property type="term" value="C:membrane"/>
    <property type="evidence" value="ECO:0007669"/>
    <property type="project" value="UniProtKB-SubCell"/>
</dbReference>
<dbReference type="InterPro" id="IPR032675">
    <property type="entry name" value="LRR_dom_sf"/>
</dbReference>
<evidence type="ECO:0000313" key="10">
    <source>
        <dbReference type="Proteomes" id="UP001163823"/>
    </source>
</evidence>
<evidence type="ECO:0000256" key="8">
    <source>
        <dbReference type="ARBA" id="ARBA00023180"/>
    </source>
</evidence>
<dbReference type="Gene3D" id="3.80.10.10">
    <property type="entry name" value="Ribonuclease Inhibitor"/>
    <property type="match status" value="2"/>
</dbReference>
<keyword evidence="4" id="KW-0433">Leucine-rich repeat</keyword>
<dbReference type="PANTHER" id="PTHR32093:SF131">
    <property type="entry name" value="LEUCINE-RICH REPEAT-CONTAINING N-TERMINAL PLANT-TYPE DOMAIN-CONTAINING PROTEIN"/>
    <property type="match status" value="1"/>
</dbReference>
<dbReference type="GO" id="GO:0016301">
    <property type="term" value="F:kinase activity"/>
    <property type="evidence" value="ECO:0007669"/>
    <property type="project" value="UniProtKB-KW"/>
</dbReference>
<keyword evidence="6" id="KW-0677">Repeat</keyword>
<evidence type="ECO:0000256" key="2">
    <source>
        <dbReference type="ARBA" id="ARBA00004613"/>
    </source>
</evidence>
<comment type="subcellular location">
    <subcellularLocation>
        <location evidence="1">Membrane</location>
    </subcellularLocation>
    <subcellularLocation>
        <location evidence="2">Secreted</location>
    </subcellularLocation>
</comment>
<dbReference type="InterPro" id="IPR051582">
    <property type="entry name" value="LRR_extensin-like_regulator"/>
</dbReference>
<keyword evidence="9" id="KW-0808">Transferase</keyword>
<evidence type="ECO:0000256" key="4">
    <source>
        <dbReference type="ARBA" id="ARBA00022614"/>
    </source>
</evidence>
<keyword evidence="10" id="KW-1185">Reference proteome</keyword>
<proteinExistence type="predicted"/>
<dbReference type="EMBL" id="JARAOO010000013">
    <property type="protein sequence ID" value="KAJ7946083.1"/>
    <property type="molecule type" value="Genomic_DNA"/>
</dbReference>
<dbReference type="KEGG" id="qsa:O6P43_031056"/>
<protein>
    <submittedName>
        <fullName evidence="9">Leucine-rich repeat receptor-like protein kinase family</fullName>
    </submittedName>
</protein>
<name>A0AAD7KU45_QUISA</name>
<dbReference type="SUPFAM" id="SSF52058">
    <property type="entry name" value="L domain-like"/>
    <property type="match status" value="1"/>
</dbReference>
<evidence type="ECO:0000256" key="3">
    <source>
        <dbReference type="ARBA" id="ARBA00022525"/>
    </source>
</evidence>
<evidence type="ECO:0000256" key="7">
    <source>
        <dbReference type="ARBA" id="ARBA00023136"/>
    </source>
</evidence>
<gene>
    <name evidence="9" type="ORF">O6P43_031056</name>
</gene>
<dbReference type="GO" id="GO:0005576">
    <property type="term" value="C:extracellular region"/>
    <property type="evidence" value="ECO:0007669"/>
    <property type="project" value="UniProtKB-SubCell"/>
</dbReference>
<accession>A0AAD7KU45</accession>
<dbReference type="PANTHER" id="PTHR32093">
    <property type="entry name" value="LEUCINE-RICH REPEAT EXTENSIN-LIKE PROTEIN 3-RELATED"/>
    <property type="match status" value="1"/>
</dbReference>
<dbReference type="FunFam" id="3.80.10.10:FF:000041">
    <property type="entry name" value="LRR receptor-like serine/threonine-protein kinase ERECTA"/>
    <property type="match status" value="1"/>
</dbReference>